<name>A0A1D8N6X5_YARLL</name>
<protein>
    <submittedName>
        <fullName evidence="11">Uncharacterized protein</fullName>
    </submittedName>
</protein>
<keyword evidence="6" id="KW-0653">Protein transport</keyword>
<evidence type="ECO:0000313" key="12">
    <source>
        <dbReference type="Proteomes" id="UP000182444"/>
    </source>
</evidence>
<dbReference type="GO" id="GO:0016020">
    <property type="term" value="C:membrane"/>
    <property type="evidence" value="ECO:0007669"/>
    <property type="project" value="UniProtKB-SubCell"/>
</dbReference>
<keyword evidence="5" id="KW-0571">Peptide transport</keyword>
<dbReference type="Proteomes" id="UP000182444">
    <property type="component" value="Chromosome 1B"/>
</dbReference>
<evidence type="ECO:0000256" key="4">
    <source>
        <dbReference type="ARBA" id="ARBA00022692"/>
    </source>
</evidence>
<evidence type="ECO:0000256" key="2">
    <source>
        <dbReference type="ARBA" id="ARBA00008807"/>
    </source>
</evidence>
<evidence type="ECO:0000256" key="6">
    <source>
        <dbReference type="ARBA" id="ARBA00022927"/>
    </source>
</evidence>
<evidence type="ECO:0000256" key="8">
    <source>
        <dbReference type="ARBA" id="ARBA00023136"/>
    </source>
</evidence>
<dbReference type="Pfam" id="PF03169">
    <property type="entry name" value="OPT"/>
    <property type="match status" value="1"/>
</dbReference>
<dbReference type="InterPro" id="IPR004648">
    <property type="entry name" value="Oligpept_transpt"/>
</dbReference>
<organism evidence="11 12">
    <name type="scientific">Yarrowia lipolytica</name>
    <name type="common">Candida lipolytica</name>
    <dbReference type="NCBI Taxonomy" id="4952"/>
    <lineage>
        <taxon>Eukaryota</taxon>
        <taxon>Fungi</taxon>
        <taxon>Dikarya</taxon>
        <taxon>Ascomycota</taxon>
        <taxon>Saccharomycotina</taxon>
        <taxon>Dipodascomycetes</taxon>
        <taxon>Dipodascales</taxon>
        <taxon>Dipodascales incertae sedis</taxon>
        <taxon>Yarrowia</taxon>
    </lineage>
</organism>
<feature type="transmembrane region" description="Helical" evidence="10">
    <location>
        <begin position="228"/>
        <end position="246"/>
    </location>
</feature>
<accession>A0A1D8N6X5</accession>
<evidence type="ECO:0000313" key="11">
    <source>
        <dbReference type="EMBL" id="AOW01382.1"/>
    </source>
</evidence>
<keyword evidence="7 10" id="KW-1133">Transmembrane helix</keyword>
<dbReference type="VEuPathDB" id="FungiDB:YALI1_B10424g"/>
<dbReference type="RefSeq" id="XP_068138132.1">
    <property type="nucleotide sequence ID" value="XM_068282031.1"/>
</dbReference>
<gene>
    <name evidence="11" type="ORF">YALI1_B10424g</name>
</gene>
<dbReference type="AlphaFoldDB" id="A0A1D8N6X5"/>
<comment type="similarity">
    <text evidence="2">Belongs to the oligopeptide OPT transporter family.</text>
</comment>
<dbReference type="VEuPathDB" id="FungiDB:YALI0_C20823g"/>
<feature type="transmembrane region" description="Helical" evidence="10">
    <location>
        <begin position="253"/>
        <end position="273"/>
    </location>
</feature>
<evidence type="ECO:0000256" key="5">
    <source>
        <dbReference type="ARBA" id="ARBA00022856"/>
    </source>
</evidence>
<sequence>MGVVFASIRLPFDYRTGNVYRDAPFEKKQPEFGAVGAETEIGEVTDATSSDTEATAEEFDYVAKEHGTPPNIIDGTYSAEVVFMADNHDPKFNACFMDTLKGLLDSGEESEKNDEENEEDLGADPAQRSKQLRYWATLLHWWSPYPEVRAVTDPFDDENQCALTWRAVLLGIIWVGVTSFVNMFFRQRTTAGHRHGQLRQLRPYIPLRTFFNATFHLSLFYNPKWSGGFGYGFLLMLVTQFMGFGLGGILRRVAVYPVMSMCPTILPTLAVFYTNNYTTWLPINDNRLYDNSGNVYDVTKILTNYLFDEQKYQNYSPPE</sequence>
<reference evidence="11 12" key="1">
    <citation type="journal article" date="2016" name="PLoS ONE">
        <title>Sequence Assembly of Yarrowia lipolytica Strain W29/CLIB89 Shows Transposable Element Diversity.</title>
        <authorList>
            <person name="Magnan C."/>
            <person name="Yu J."/>
            <person name="Chang I."/>
            <person name="Jahn E."/>
            <person name="Kanomata Y."/>
            <person name="Wu J."/>
            <person name="Zeller M."/>
            <person name="Oakes M."/>
            <person name="Baldi P."/>
            <person name="Sandmeyer S."/>
        </authorList>
    </citation>
    <scope>NUCLEOTIDE SEQUENCE [LARGE SCALE GENOMIC DNA]</scope>
    <source>
        <strain evidence="12">CLIB89(W29)</strain>
    </source>
</reference>
<keyword evidence="3" id="KW-0813">Transport</keyword>
<dbReference type="InterPro" id="IPR004813">
    <property type="entry name" value="OPT"/>
</dbReference>
<feature type="transmembrane region" description="Helical" evidence="10">
    <location>
        <begin position="163"/>
        <end position="185"/>
    </location>
</feature>
<evidence type="ECO:0000256" key="7">
    <source>
        <dbReference type="ARBA" id="ARBA00022989"/>
    </source>
</evidence>
<dbReference type="PANTHER" id="PTHR22601">
    <property type="entry name" value="ISP4 LIKE PROTEIN"/>
    <property type="match status" value="1"/>
</dbReference>
<proteinExistence type="inferred from homology"/>
<feature type="region of interest" description="Disordered" evidence="9">
    <location>
        <begin position="106"/>
        <end position="125"/>
    </location>
</feature>
<keyword evidence="8 10" id="KW-0472">Membrane</keyword>
<dbReference type="GO" id="GO:0015031">
    <property type="term" value="P:protein transport"/>
    <property type="evidence" value="ECO:0007669"/>
    <property type="project" value="UniProtKB-KW"/>
</dbReference>
<evidence type="ECO:0000256" key="9">
    <source>
        <dbReference type="SAM" id="MobiDB-lite"/>
    </source>
</evidence>
<evidence type="ECO:0000256" key="10">
    <source>
        <dbReference type="SAM" id="Phobius"/>
    </source>
</evidence>
<feature type="compositionally biased region" description="Acidic residues" evidence="9">
    <location>
        <begin position="106"/>
        <end position="122"/>
    </location>
</feature>
<evidence type="ECO:0000256" key="1">
    <source>
        <dbReference type="ARBA" id="ARBA00004141"/>
    </source>
</evidence>
<comment type="subcellular location">
    <subcellularLocation>
        <location evidence="1">Membrane</location>
        <topology evidence="1">Multi-pass membrane protein</topology>
    </subcellularLocation>
</comment>
<keyword evidence="4 10" id="KW-0812">Transmembrane</keyword>
<dbReference type="EMBL" id="CP017554">
    <property type="protein sequence ID" value="AOW01382.1"/>
    <property type="molecule type" value="Genomic_DNA"/>
</dbReference>
<evidence type="ECO:0000256" key="3">
    <source>
        <dbReference type="ARBA" id="ARBA00022448"/>
    </source>
</evidence>
<dbReference type="GO" id="GO:0035673">
    <property type="term" value="F:oligopeptide transmembrane transporter activity"/>
    <property type="evidence" value="ECO:0007669"/>
    <property type="project" value="InterPro"/>
</dbReference>
<dbReference type="GeneID" id="90949581"/>